<keyword evidence="4" id="KW-0342">GTP-binding</keyword>
<evidence type="ECO:0000256" key="1">
    <source>
        <dbReference type="ARBA" id="ARBA00004394"/>
    </source>
</evidence>
<dbReference type="AlphaFoldDB" id="A0A2P6P7F9"/>
<reference evidence="6 7" key="1">
    <citation type="journal article" date="2018" name="Nat. Genet.">
        <title>The Rosa genome provides new insights in the design of modern roses.</title>
        <authorList>
            <person name="Bendahmane M."/>
        </authorList>
    </citation>
    <scope>NUCLEOTIDE SEQUENCE [LARGE SCALE GENOMIC DNA]</scope>
    <source>
        <strain evidence="7">cv. Old Blush</strain>
    </source>
</reference>
<dbReference type="InterPro" id="IPR050305">
    <property type="entry name" value="Small_GTPase_Rab"/>
</dbReference>
<comment type="subcellular location">
    <subcellularLocation>
        <location evidence="1">Golgi apparatus membrane</location>
    </subcellularLocation>
</comment>
<dbReference type="Gene3D" id="3.40.50.300">
    <property type="entry name" value="P-loop containing nucleotide triphosphate hydrolases"/>
    <property type="match status" value="1"/>
</dbReference>
<keyword evidence="7" id="KW-1185">Reference proteome</keyword>
<evidence type="ECO:0000256" key="4">
    <source>
        <dbReference type="ARBA" id="ARBA00023134"/>
    </source>
</evidence>
<evidence type="ECO:0000256" key="5">
    <source>
        <dbReference type="ARBA" id="ARBA00023288"/>
    </source>
</evidence>
<dbReference type="GO" id="GO:0000139">
    <property type="term" value="C:Golgi membrane"/>
    <property type="evidence" value="ECO:0007669"/>
    <property type="project" value="UniProtKB-SubCell"/>
</dbReference>
<dbReference type="PROSITE" id="PS51420">
    <property type="entry name" value="RHO"/>
    <property type="match status" value="1"/>
</dbReference>
<evidence type="ECO:0000313" key="7">
    <source>
        <dbReference type="Proteomes" id="UP000238479"/>
    </source>
</evidence>
<dbReference type="Gramene" id="PRQ17868">
    <property type="protein sequence ID" value="PRQ17868"/>
    <property type="gene ID" value="RchiOBHm_Chr7g0199661"/>
</dbReference>
<evidence type="ECO:0000313" key="6">
    <source>
        <dbReference type="EMBL" id="PRQ17868.1"/>
    </source>
</evidence>
<dbReference type="NCBIfam" id="TIGR00231">
    <property type="entry name" value="small_GTP"/>
    <property type="match status" value="1"/>
</dbReference>
<gene>
    <name evidence="6" type="ORF">RchiOBHm_Chr7g0199661</name>
</gene>
<dbReference type="PROSITE" id="PS51419">
    <property type="entry name" value="RAB"/>
    <property type="match status" value="1"/>
</dbReference>
<protein>
    <submittedName>
        <fullName evidence="6">Putative small GTPase superfamily, P-loop containing nucleoside triphosphate hydrolase</fullName>
    </submittedName>
</protein>
<keyword evidence="6" id="KW-0378">Hydrolase</keyword>
<dbReference type="SMART" id="SM00175">
    <property type="entry name" value="RAB"/>
    <property type="match status" value="1"/>
</dbReference>
<keyword evidence="5" id="KW-0449">Lipoprotein</keyword>
<dbReference type="GO" id="GO:0003924">
    <property type="term" value="F:GTPase activity"/>
    <property type="evidence" value="ECO:0007669"/>
    <property type="project" value="InterPro"/>
</dbReference>
<evidence type="ECO:0000256" key="2">
    <source>
        <dbReference type="ARBA" id="ARBA00006270"/>
    </source>
</evidence>
<organism evidence="6 7">
    <name type="scientific">Rosa chinensis</name>
    <name type="common">China rose</name>
    <dbReference type="NCBI Taxonomy" id="74649"/>
    <lineage>
        <taxon>Eukaryota</taxon>
        <taxon>Viridiplantae</taxon>
        <taxon>Streptophyta</taxon>
        <taxon>Embryophyta</taxon>
        <taxon>Tracheophyta</taxon>
        <taxon>Spermatophyta</taxon>
        <taxon>Magnoliopsida</taxon>
        <taxon>eudicotyledons</taxon>
        <taxon>Gunneridae</taxon>
        <taxon>Pentapetalae</taxon>
        <taxon>rosids</taxon>
        <taxon>fabids</taxon>
        <taxon>Rosales</taxon>
        <taxon>Rosaceae</taxon>
        <taxon>Rosoideae</taxon>
        <taxon>Rosoideae incertae sedis</taxon>
        <taxon>Rosa</taxon>
    </lineage>
</organism>
<dbReference type="SMART" id="SM00173">
    <property type="entry name" value="RAS"/>
    <property type="match status" value="1"/>
</dbReference>
<dbReference type="EMBL" id="PDCK01000045">
    <property type="protein sequence ID" value="PRQ17868.1"/>
    <property type="molecule type" value="Genomic_DNA"/>
</dbReference>
<sequence>MAVPTHNYFRKLLLLGDNGVGKTSLFLRFLDIPIGIDLSLKTIEMDDEWVKLQICDTTGRQRLYKKVTRACYQAADGILLVYDVTNELSFEHVKEWVRKNIHSCSDNVNKILVGNKADVDDESKRVVPRCRGQALADACGIMFLETSAKTNKNVEDVFFALASGI</sequence>
<evidence type="ECO:0000256" key="3">
    <source>
        <dbReference type="ARBA" id="ARBA00022741"/>
    </source>
</evidence>
<dbReference type="PANTHER" id="PTHR47980">
    <property type="entry name" value="LD44762P"/>
    <property type="match status" value="1"/>
</dbReference>
<dbReference type="STRING" id="74649.A0A2P6P7F9"/>
<dbReference type="SUPFAM" id="SSF52540">
    <property type="entry name" value="P-loop containing nucleoside triphosphate hydrolases"/>
    <property type="match status" value="1"/>
</dbReference>
<dbReference type="Proteomes" id="UP000238479">
    <property type="component" value="Chromosome 7"/>
</dbReference>
<dbReference type="SMART" id="SM00174">
    <property type="entry name" value="RHO"/>
    <property type="match status" value="1"/>
</dbReference>
<dbReference type="Pfam" id="PF00071">
    <property type="entry name" value="Ras"/>
    <property type="match status" value="1"/>
</dbReference>
<dbReference type="FunFam" id="3.40.50.300:FF:001447">
    <property type="entry name" value="Ras-related protein Rab-1B"/>
    <property type="match status" value="1"/>
</dbReference>
<name>A0A2P6P7F9_ROSCH</name>
<keyword evidence="3" id="KW-0547">Nucleotide-binding</keyword>
<comment type="similarity">
    <text evidence="2">Belongs to the small GTPase superfamily. Rab family.</text>
</comment>
<dbReference type="PROSITE" id="PS51421">
    <property type="entry name" value="RAS"/>
    <property type="match status" value="1"/>
</dbReference>
<proteinExistence type="inferred from homology"/>
<dbReference type="GO" id="GO:0005525">
    <property type="term" value="F:GTP binding"/>
    <property type="evidence" value="ECO:0007669"/>
    <property type="project" value="UniProtKB-KW"/>
</dbReference>
<dbReference type="PRINTS" id="PR00449">
    <property type="entry name" value="RASTRNSFRMNG"/>
</dbReference>
<dbReference type="InterPro" id="IPR005225">
    <property type="entry name" value="Small_GTP-bd"/>
</dbReference>
<dbReference type="InterPro" id="IPR027417">
    <property type="entry name" value="P-loop_NTPase"/>
</dbReference>
<dbReference type="InterPro" id="IPR001806">
    <property type="entry name" value="Small_GTPase"/>
</dbReference>
<comment type="caution">
    <text evidence="6">The sequence shown here is derived from an EMBL/GenBank/DDBJ whole genome shotgun (WGS) entry which is preliminary data.</text>
</comment>
<accession>A0A2P6P7F9</accession>